<dbReference type="InterPro" id="IPR008551">
    <property type="entry name" value="TANGO2"/>
</dbReference>
<dbReference type="PANTHER" id="PTHR17985:SF8">
    <property type="entry name" value="TRANSPORT AND GOLGI ORGANIZATION PROTEIN 2 HOMOLOG"/>
    <property type="match status" value="1"/>
</dbReference>
<proteinExistence type="predicted"/>
<name>R0HSL0_9BRAS</name>
<evidence type="ECO:0000313" key="2">
    <source>
        <dbReference type="Proteomes" id="UP000029121"/>
    </source>
</evidence>
<sequence length="238" mass="27283">MCKTFNWLEEAGNNQLVLIMNRDNWGNRAINGASWDGWLFLEEAKIVCGRCEENSGTWLGISKSGRVSFLVGSAITFDQIGHQGSSEMYPVRFLNENSSPMQFAEDLAQDEDLKQWHTYSLIVADLNMQSMVHIRKPLAVTRLRDLFNELVVLFGDHDQLPPLDQIACVFMYDDSEGTNALCLDTIEDHLLLGRQRYGTTSTTALVVKRTREVMFFERFRDINGEWDCNEHDFNLKTS</sequence>
<dbReference type="PANTHER" id="PTHR17985">
    <property type="entry name" value="SER/THR-RICH PROTEIN T10 IN DGCR REGION"/>
    <property type="match status" value="1"/>
</dbReference>
<reference evidence="2" key="1">
    <citation type="journal article" date="2013" name="Nat. Genet.">
        <title>The Capsella rubella genome and the genomic consequences of rapid mating system evolution.</title>
        <authorList>
            <person name="Slotte T."/>
            <person name="Hazzouri K.M."/>
            <person name="Agren J.A."/>
            <person name="Koenig D."/>
            <person name="Maumus F."/>
            <person name="Guo Y.L."/>
            <person name="Steige K."/>
            <person name="Platts A.E."/>
            <person name="Escobar J.S."/>
            <person name="Newman L.K."/>
            <person name="Wang W."/>
            <person name="Mandakova T."/>
            <person name="Vello E."/>
            <person name="Smith L.M."/>
            <person name="Henz S.R."/>
            <person name="Steffen J."/>
            <person name="Takuno S."/>
            <person name="Brandvain Y."/>
            <person name="Coop G."/>
            <person name="Andolfatto P."/>
            <person name="Hu T.T."/>
            <person name="Blanchette M."/>
            <person name="Clark R.M."/>
            <person name="Quesneville H."/>
            <person name="Nordborg M."/>
            <person name="Gaut B.S."/>
            <person name="Lysak M.A."/>
            <person name="Jenkins J."/>
            <person name="Grimwood J."/>
            <person name="Chapman J."/>
            <person name="Prochnik S."/>
            <person name="Shu S."/>
            <person name="Rokhsar D."/>
            <person name="Schmutz J."/>
            <person name="Weigel D."/>
            <person name="Wright S.I."/>
        </authorList>
    </citation>
    <scope>NUCLEOTIDE SEQUENCE [LARGE SCALE GENOMIC DNA]</scope>
    <source>
        <strain evidence="2">cv. Monte Gargano</strain>
    </source>
</reference>
<dbReference type="AlphaFoldDB" id="R0HSL0"/>
<dbReference type="EMBL" id="KB870808">
    <property type="protein sequence ID" value="EOA28365.1"/>
    <property type="molecule type" value="Genomic_DNA"/>
</dbReference>
<feature type="non-terminal residue" evidence="1">
    <location>
        <position position="238"/>
    </location>
</feature>
<dbReference type="Pfam" id="PF05742">
    <property type="entry name" value="TANGO2"/>
    <property type="match status" value="1"/>
</dbReference>
<dbReference type="STRING" id="81985.R0HSL0"/>
<evidence type="ECO:0000313" key="1">
    <source>
        <dbReference type="EMBL" id="EOA28365.1"/>
    </source>
</evidence>
<accession>R0HSL0</accession>
<keyword evidence="2" id="KW-1185">Reference proteome</keyword>
<protein>
    <submittedName>
        <fullName evidence="1">Uncharacterized protein</fullName>
    </submittedName>
</protein>
<gene>
    <name evidence="1" type="ORF">CARUB_v10024570mg</name>
</gene>
<dbReference type="eggNOG" id="KOG2342">
    <property type="taxonomic scope" value="Eukaryota"/>
</dbReference>
<dbReference type="Proteomes" id="UP000029121">
    <property type="component" value="Unassembled WGS sequence"/>
</dbReference>
<organism evidence="1 2">
    <name type="scientific">Capsella rubella</name>
    <dbReference type="NCBI Taxonomy" id="81985"/>
    <lineage>
        <taxon>Eukaryota</taxon>
        <taxon>Viridiplantae</taxon>
        <taxon>Streptophyta</taxon>
        <taxon>Embryophyta</taxon>
        <taxon>Tracheophyta</taxon>
        <taxon>Spermatophyta</taxon>
        <taxon>Magnoliopsida</taxon>
        <taxon>eudicotyledons</taxon>
        <taxon>Gunneridae</taxon>
        <taxon>Pentapetalae</taxon>
        <taxon>rosids</taxon>
        <taxon>malvids</taxon>
        <taxon>Brassicales</taxon>
        <taxon>Brassicaceae</taxon>
        <taxon>Camelineae</taxon>
        <taxon>Capsella</taxon>
    </lineage>
</organism>